<evidence type="ECO:0000313" key="2">
    <source>
        <dbReference type="Proteomes" id="UP001211065"/>
    </source>
</evidence>
<keyword evidence="2" id="KW-1185">Reference proteome</keyword>
<dbReference type="AlphaFoldDB" id="A0AAD5U4C3"/>
<dbReference type="EMBL" id="JADGJW010000106">
    <property type="protein sequence ID" value="KAJ3224081.1"/>
    <property type="molecule type" value="Genomic_DNA"/>
</dbReference>
<sequence length="286" mass="33665">MFVFMYLLCFDVRDDILKLVDWWKAKFHDGLDKMNGGLTYIAHRIGLIVDATSYVDGGIISWNKWTVMGPQNRLKILELIDMNKLDTSVLDDIPPILRDSNLPSNYHGLYYEWLDKNKRRDKDNISIPSSRLEDLLNRQNIILERLATCINYQPISVQPSKTLVTKKYKNAPSEPYIDFYVCLKTIFSLDQSYLNIRRSIFGESKKDYKVLFNELYMVEKFLDIRIMIVDIIATDMNISVLFPEPQYMDKKLFVCDHTNNFITFIDNQKYYVLGYDNGKYCNIKSM</sequence>
<comment type="caution">
    <text evidence="1">The sequence shown here is derived from an EMBL/GenBank/DDBJ whole genome shotgun (WGS) entry which is preliminary data.</text>
</comment>
<name>A0AAD5U4C3_9FUNG</name>
<organism evidence="1 2">
    <name type="scientific">Clydaea vesicula</name>
    <dbReference type="NCBI Taxonomy" id="447962"/>
    <lineage>
        <taxon>Eukaryota</taxon>
        <taxon>Fungi</taxon>
        <taxon>Fungi incertae sedis</taxon>
        <taxon>Chytridiomycota</taxon>
        <taxon>Chytridiomycota incertae sedis</taxon>
        <taxon>Chytridiomycetes</taxon>
        <taxon>Lobulomycetales</taxon>
        <taxon>Lobulomycetaceae</taxon>
        <taxon>Clydaea</taxon>
    </lineage>
</organism>
<gene>
    <name evidence="1" type="ORF">HK099_000293</name>
</gene>
<dbReference type="Proteomes" id="UP001211065">
    <property type="component" value="Unassembled WGS sequence"/>
</dbReference>
<protein>
    <submittedName>
        <fullName evidence="1">Uncharacterized protein</fullName>
    </submittedName>
</protein>
<proteinExistence type="predicted"/>
<evidence type="ECO:0000313" key="1">
    <source>
        <dbReference type="EMBL" id="KAJ3224081.1"/>
    </source>
</evidence>
<reference evidence="1" key="1">
    <citation type="submission" date="2020-05" db="EMBL/GenBank/DDBJ databases">
        <title>Phylogenomic resolution of chytrid fungi.</title>
        <authorList>
            <person name="Stajich J.E."/>
            <person name="Amses K."/>
            <person name="Simmons R."/>
            <person name="Seto K."/>
            <person name="Myers J."/>
            <person name="Bonds A."/>
            <person name="Quandt C.A."/>
            <person name="Barry K."/>
            <person name="Liu P."/>
            <person name="Grigoriev I."/>
            <person name="Longcore J.E."/>
            <person name="James T.Y."/>
        </authorList>
    </citation>
    <scope>NUCLEOTIDE SEQUENCE</scope>
    <source>
        <strain evidence="1">JEL0476</strain>
    </source>
</reference>
<accession>A0AAD5U4C3</accession>